<organism evidence="2 3">
    <name type="scientific">Pleurodeles waltl</name>
    <name type="common">Iberian ribbed newt</name>
    <dbReference type="NCBI Taxonomy" id="8319"/>
    <lineage>
        <taxon>Eukaryota</taxon>
        <taxon>Metazoa</taxon>
        <taxon>Chordata</taxon>
        <taxon>Craniata</taxon>
        <taxon>Vertebrata</taxon>
        <taxon>Euteleostomi</taxon>
        <taxon>Amphibia</taxon>
        <taxon>Batrachia</taxon>
        <taxon>Caudata</taxon>
        <taxon>Salamandroidea</taxon>
        <taxon>Salamandridae</taxon>
        <taxon>Pleurodelinae</taxon>
        <taxon>Pleurodeles</taxon>
    </lineage>
</organism>
<gene>
    <name evidence="2" type="ORF">NDU88_001876</name>
</gene>
<evidence type="ECO:0000313" key="3">
    <source>
        <dbReference type="Proteomes" id="UP001066276"/>
    </source>
</evidence>
<accession>A0AAV7T1B1</accession>
<feature type="compositionally biased region" description="Basic and acidic residues" evidence="1">
    <location>
        <begin position="141"/>
        <end position="158"/>
    </location>
</feature>
<protein>
    <submittedName>
        <fullName evidence="2">Uncharacterized protein</fullName>
    </submittedName>
</protein>
<dbReference type="EMBL" id="JANPWB010000007">
    <property type="protein sequence ID" value="KAJ1169995.1"/>
    <property type="molecule type" value="Genomic_DNA"/>
</dbReference>
<evidence type="ECO:0000256" key="1">
    <source>
        <dbReference type="SAM" id="MobiDB-lite"/>
    </source>
</evidence>
<feature type="region of interest" description="Disordered" evidence="1">
    <location>
        <begin position="91"/>
        <end position="164"/>
    </location>
</feature>
<proteinExistence type="predicted"/>
<reference evidence="2" key="1">
    <citation type="journal article" date="2022" name="bioRxiv">
        <title>Sequencing and chromosome-scale assembly of the giantPleurodeles waltlgenome.</title>
        <authorList>
            <person name="Brown T."/>
            <person name="Elewa A."/>
            <person name="Iarovenko S."/>
            <person name="Subramanian E."/>
            <person name="Araus A.J."/>
            <person name="Petzold A."/>
            <person name="Susuki M."/>
            <person name="Suzuki K.-i.T."/>
            <person name="Hayashi T."/>
            <person name="Toyoda A."/>
            <person name="Oliveira C."/>
            <person name="Osipova E."/>
            <person name="Leigh N.D."/>
            <person name="Simon A."/>
            <person name="Yun M.H."/>
        </authorList>
    </citation>
    <scope>NUCLEOTIDE SEQUENCE</scope>
    <source>
        <strain evidence="2">20211129_DDA</strain>
        <tissue evidence="2">Liver</tissue>
    </source>
</reference>
<dbReference type="AlphaFoldDB" id="A0AAV7T1B1"/>
<sequence>MEGQDSRYWRKTMATLTEKLWEGLEETEKVLYKEVGFYCESCLARPHSYSVANANQSVATALDSSDWRCPRETEESVPRCRGNQVASVCPMNPDFRIPGVEKSENGLRRTKEEDDGEAEDPKRPAAGGAEESEGRPGNPDVPRKAADPVQERSHEETRRNRHVPGGAWLSKVWSFFKGQRFETQKC</sequence>
<name>A0AAV7T1B1_PLEWA</name>
<dbReference type="Proteomes" id="UP001066276">
    <property type="component" value="Chromosome 4_1"/>
</dbReference>
<keyword evidence="3" id="KW-1185">Reference proteome</keyword>
<evidence type="ECO:0000313" key="2">
    <source>
        <dbReference type="EMBL" id="KAJ1169995.1"/>
    </source>
</evidence>
<comment type="caution">
    <text evidence="2">The sequence shown here is derived from an EMBL/GenBank/DDBJ whole genome shotgun (WGS) entry which is preliminary data.</text>
</comment>
<feature type="compositionally biased region" description="Basic and acidic residues" evidence="1">
    <location>
        <begin position="99"/>
        <end position="112"/>
    </location>
</feature>